<evidence type="ECO:0000313" key="2">
    <source>
        <dbReference type="Proteomes" id="UP001611075"/>
    </source>
</evidence>
<gene>
    <name evidence="1" type="ORF">ACH4OY_18590</name>
</gene>
<proteinExistence type="predicted"/>
<reference evidence="1 2" key="1">
    <citation type="submission" date="2024-10" db="EMBL/GenBank/DDBJ databases">
        <title>The Natural Products Discovery Center: Release of the First 8490 Sequenced Strains for Exploring Actinobacteria Biosynthetic Diversity.</title>
        <authorList>
            <person name="Kalkreuter E."/>
            <person name="Kautsar S.A."/>
            <person name="Yang D."/>
            <person name="Bader C.D."/>
            <person name="Teijaro C.N."/>
            <person name="Fluegel L."/>
            <person name="Davis C.M."/>
            <person name="Simpson J.R."/>
            <person name="Lauterbach L."/>
            <person name="Steele A.D."/>
            <person name="Gui C."/>
            <person name="Meng S."/>
            <person name="Li G."/>
            <person name="Viehrig K."/>
            <person name="Ye F."/>
            <person name="Su P."/>
            <person name="Kiefer A.F."/>
            <person name="Nichols A."/>
            <person name="Cepeda A.J."/>
            <person name="Yan W."/>
            <person name="Fan B."/>
            <person name="Jiang Y."/>
            <person name="Adhikari A."/>
            <person name="Zheng C.-J."/>
            <person name="Schuster L."/>
            <person name="Cowan T.M."/>
            <person name="Smanski M.J."/>
            <person name="Chevrette M.G."/>
            <person name="De Carvalho L.P.S."/>
            <person name="Shen B."/>
        </authorList>
    </citation>
    <scope>NUCLEOTIDE SEQUENCE [LARGE SCALE GENOMIC DNA]</scope>
    <source>
        <strain evidence="1 2">NPDC021253</strain>
    </source>
</reference>
<organism evidence="1 2">
    <name type="scientific">Micromonospora rubida</name>
    <dbReference type="NCBI Taxonomy" id="2697657"/>
    <lineage>
        <taxon>Bacteria</taxon>
        <taxon>Bacillati</taxon>
        <taxon>Actinomycetota</taxon>
        <taxon>Actinomycetes</taxon>
        <taxon>Micromonosporales</taxon>
        <taxon>Micromonosporaceae</taxon>
        <taxon>Micromonospora</taxon>
    </lineage>
</organism>
<sequence>MSEFGILVGRVEGSVDLQRLLQEVGSTLGVRLREMPEGSRRFWGELGDHRIYVNDEFAVNGVAKPTEPFKSHPYEIIIDAADDADGRVLAVRLYEAMKGSGRYRLILLEEGTFICSTHFPEEEW</sequence>
<evidence type="ECO:0000313" key="1">
    <source>
        <dbReference type="EMBL" id="MFI0794672.1"/>
    </source>
</evidence>
<keyword evidence="2" id="KW-1185">Reference proteome</keyword>
<protein>
    <submittedName>
        <fullName evidence="1">Uncharacterized protein</fullName>
    </submittedName>
</protein>
<dbReference type="RefSeq" id="WP_396681201.1">
    <property type="nucleotide sequence ID" value="NZ_JBIRPU010000012.1"/>
</dbReference>
<dbReference type="Proteomes" id="UP001611075">
    <property type="component" value="Unassembled WGS sequence"/>
</dbReference>
<dbReference type="EMBL" id="JBIRPU010000012">
    <property type="protein sequence ID" value="MFI0794672.1"/>
    <property type="molecule type" value="Genomic_DNA"/>
</dbReference>
<accession>A0ABW7SLU0</accession>
<name>A0ABW7SLU0_9ACTN</name>
<comment type="caution">
    <text evidence="1">The sequence shown here is derived from an EMBL/GenBank/DDBJ whole genome shotgun (WGS) entry which is preliminary data.</text>
</comment>